<evidence type="ECO:0000256" key="6">
    <source>
        <dbReference type="ARBA" id="ARBA00023136"/>
    </source>
</evidence>
<keyword evidence="4 7" id="KW-0812">Transmembrane</keyword>
<dbReference type="EMBL" id="UINC01062577">
    <property type="protein sequence ID" value="SVB89339.1"/>
    <property type="molecule type" value="Genomic_DNA"/>
</dbReference>
<evidence type="ECO:0000256" key="3">
    <source>
        <dbReference type="ARBA" id="ARBA00022475"/>
    </source>
</evidence>
<evidence type="ECO:0000256" key="7">
    <source>
        <dbReference type="SAM" id="Phobius"/>
    </source>
</evidence>
<evidence type="ECO:0000256" key="2">
    <source>
        <dbReference type="ARBA" id="ARBA00022448"/>
    </source>
</evidence>
<feature type="transmembrane region" description="Helical" evidence="7">
    <location>
        <begin position="366"/>
        <end position="386"/>
    </location>
</feature>
<evidence type="ECO:0000313" key="9">
    <source>
        <dbReference type="EMBL" id="SVB89339.1"/>
    </source>
</evidence>
<feature type="transmembrane region" description="Helical" evidence="7">
    <location>
        <begin position="231"/>
        <end position="252"/>
    </location>
</feature>
<dbReference type="GO" id="GO:0005886">
    <property type="term" value="C:plasma membrane"/>
    <property type="evidence" value="ECO:0007669"/>
    <property type="project" value="UniProtKB-SubCell"/>
</dbReference>
<gene>
    <name evidence="9" type="ORF">METZ01_LOCUS242193</name>
</gene>
<dbReference type="Pfam" id="PF05977">
    <property type="entry name" value="MFS_3"/>
    <property type="match status" value="1"/>
</dbReference>
<feature type="transmembrane region" description="Helical" evidence="7">
    <location>
        <begin position="154"/>
        <end position="177"/>
    </location>
</feature>
<feature type="transmembrane region" description="Helical" evidence="7">
    <location>
        <begin position="183"/>
        <end position="205"/>
    </location>
</feature>
<feature type="transmembrane region" description="Helical" evidence="7">
    <location>
        <begin position="29"/>
        <end position="51"/>
    </location>
</feature>
<dbReference type="GO" id="GO:0022857">
    <property type="term" value="F:transmembrane transporter activity"/>
    <property type="evidence" value="ECO:0007669"/>
    <property type="project" value="InterPro"/>
</dbReference>
<keyword evidence="5 7" id="KW-1133">Transmembrane helix</keyword>
<keyword evidence="3" id="KW-1003">Cell membrane</keyword>
<accession>A0A382HQ42</accession>
<feature type="domain" description="Major facilitator superfamily (MFS) profile" evidence="8">
    <location>
        <begin position="1"/>
        <end position="414"/>
    </location>
</feature>
<feature type="transmembrane region" description="Helical" evidence="7">
    <location>
        <begin position="90"/>
        <end position="109"/>
    </location>
</feature>
<dbReference type="InterPro" id="IPR036259">
    <property type="entry name" value="MFS_trans_sf"/>
</dbReference>
<name>A0A382HQ42_9ZZZZ</name>
<dbReference type="PANTHER" id="PTHR23513">
    <property type="entry name" value="INTEGRAL MEMBRANE EFFLUX PROTEIN-RELATED"/>
    <property type="match status" value="1"/>
</dbReference>
<evidence type="ECO:0000259" key="8">
    <source>
        <dbReference type="PROSITE" id="PS50850"/>
    </source>
</evidence>
<proteinExistence type="predicted"/>
<feature type="non-terminal residue" evidence="9">
    <location>
        <position position="1"/>
    </location>
</feature>
<feature type="transmembrane region" description="Helical" evidence="7">
    <location>
        <begin position="115"/>
        <end position="133"/>
    </location>
</feature>
<reference evidence="9" key="1">
    <citation type="submission" date="2018-05" db="EMBL/GenBank/DDBJ databases">
        <authorList>
            <person name="Lanie J.A."/>
            <person name="Ng W.-L."/>
            <person name="Kazmierczak K.M."/>
            <person name="Andrzejewski T.M."/>
            <person name="Davidsen T.M."/>
            <person name="Wayne K.J."/>
            <person name="Tettelin H."/>
            <person name="Glass J.I."/>
            <person name="Rusch D."/>
            <person name="Podicherti R."/>
            <person name="Tsui H.-C.T."/>
            <person name="Winkler M.E."/>
        </authorList>
    </citation>
    <scope>NUCLEOTIDE SEQUENCE</scope>
</reference>
<feature type="transmembrane region" description="Helical" evidence="7">
    <location>
        <begin position="392"/>
        <end position="410"/>
    </location>
</feature>
<dbReference type="Gene3D" id="1.20.1250.20">
    <property type="entry name" value="MFS general substrate transporter like domains"/>
    <property type="match status" value="1"/>
</dbReference>
<keyword evidence="6 7" id="KW-0472">Membrane</keyword>
<dbReference type="SUPFAM" id="SSF103473">
    <property type="entry name" value="MFS general substrate transporter"/>
    <property type="match status" value="1"/>
</dbReference>
<feature type="transmembrane region" description="Helical" evidence="7">
    <location>
        <begin position="324"/>
        <end position="345"/>
    </location>
</feature>
<organism evidence="9">
    <name type="scientific">marine metagenome</name>
    <dbReference type="NCBI Taxonomy" id="408172"/>
    <lineage>
        <taxon>unclassified sequences</taxon>
        <taxon>metagenomes</taxon>
        <taxon>ecological metagenomes</taxon>
    </lineage>
</organism>
<evidence type="ECO:0000256" key="1">
    <source>
        <dbReference type="ARBA" id="ARBA00004651"/>
    </source>
</evidence>
<feature type="transmembrane region" description="Helical" evidence="7">
    <location>
        <begin position="267"/>
        <end position="285"/>
    </location>
</feature>
<feature type="transmembrane region" description="Helical" evidence="7">
    <location>
        <begin position="297"/>
        <end position="318"/>
    </location>
</feature>
<dbReference type="PROSITE" id="PS50850">
    <property type="entry name" value="MFS"/>
    <property type="match status" value="1"/>
</dbReference>
<dbReference type="CDD" id="cd06173">
    <property type="entry name" value="MFS_MefA_like"/>
    <property type="match status" value="1"/>
</dbReference>
<feature type="non-terminal residue" evidence="9">
    <location>
        <position position="423"/>
    </location>
</feature>
<evidence type="ECO:0000256" key="5">
    <source>
        <dbReference type="ARBA" id="ARBA00022989"/>
    </source>
</evidence>
<evidence type="ECO:0000256" key="4">
    <source>
        <dbReference type="ARBA" id="ARBA00022692"/>
    </source>
</evidence>
<dbReference type="PANTHER" id="PTHR23513:SF6">
    <property type="entry name" value="MAJOR FACILITATOR SUPERFAMILY ASSOCIATED DOMAIN-CONTAINING PROTEIN"/>
    <property type="match status" value="1"/>
</dbReference>
<dbReference type="AlphaFoldDB" id="A0A382HQ42"/>
<dbReference type="InterPro" id="IPR020846">
    <property type="entry name" value="MFS_dom"/>
</dbReference>
<sequence>VDGTWLWLSETGGRSLNLQALRSRPYRRFWLGSIGSTGATQMYFVAMAWLVFKLSGSAFDLGLLGAATALPTIAATLAGGLVADRFNRRNVLIVTNLLAAALLAALALLDATGVVKVWHVLAVAGLLGMVHGFDLPARISIFTALIEPHQMMSAVALNSILWQATRMVLPALGGILIALGGTAVVFMLCSTGFIVMILVLIALAVPHRTRTRSNTWHDFIDGARFIGQNQLFYLLIALTWIMMFFGTSYVQIMPIFVDIMGSEERGYGILISATGVGSVLGTIIISRFQQNKNLGRIMLGGALLAALSLYGFAANAGFAGDSSYAFMVASGFAILYSAFSSFYLISSMTILQLKVPDELRGRVMGIHSITFSLIALGGLSAGSLAAMVSAPFAVAAGATVLLLSTGWMMMRFNTVRQLDGRTL</sequence>
<keyword evidence="2" id="KW-0813">Transport</keyword>
<feature type="transmembrane region" description="Helical" evidence="7">
    <location>
        <begin position="63"/>
        <end position="83"/>
    </location>
</feature>
<comment type="subcellular location">
    <subcellularLocation>
        <location evidence="1">Cell membrane</location>
        <topology evidence="1">Multi-pass membrane protein</topology>
    </subcellularLocation>
</comment>
<dbReference type="InterPro" id="IPR010290">
    <property type="entry name" value="TM_effector"/>
</dbReference>
<protein>
    <recommendedName>
        <fullName evidence="8">Major facilitator superfamily (MFS) profile domain-containing protein</fullName>
    </recommendedName>
</protein>